<feature type="domain" description="AB hydrolase-1" evidence="2">
    <location>
        <begin position="87"/>
        <end position="190"/>
    </location>
</feature>
<keyword evidence="1" id="KW-1133">Transmembrane helix</keyword>
<evidence type="ECO:0000313" key="4">
    <source>
        <dbReference type="Proteomes" id="UP000650524"/>
    </source>
</evidence>
<dbReference type="EMBL" id="JACNJD010000382">
    <property type="protein sequence ID" value="MBC8179398.1"/>
    <property type="molecule type" value="Genomic_DNA"/>
</dbReference>
<feature type="transmembrane region" description="Helical" evidence="1">
    <location>
        <begin position="47"/>
        <end position="71"/>
    </location>
</feature>
<comment type="caution">
    <text evidence="3">The sequence shown here is derived from an EMBL/GenBank/DDBJ whole genome shotgun (WGS) entry which is preliminary data.</text>
</comment>
<dbReference type="InterPro" id="IPR000073">
    <property type="entry name" value="AB_hydrolase_1"/>
</dbReference>
<feature type="transmembrane region" description="Helical" evidence="1">
    <location>
        <begin position="6"/>
        <end position="26"/>
    </location>
</feature>
<organism evidence="3 4">
    <name type="scientific">Candidatus Desulfacyla euxinica</name>
    <dbReference type="NCBI Taxonomy" id="2841693"/>
    <lineage>
        <taxon>Bacteria</taxon>
        <taxon>Deltaproteobacteria</taxon>
        <taxon>Candidatus Desulfacyla</taxon>
    </lineage>
</organism>
<dbReference type="PANTHER" id="PTHR37946:SF1">
    <property type="entry name" value="SLL1969 PROTEIN"/>
    <property type="match status" value="1"/>
</dbReference>
<dbReference type="InterPro" id="IPR029058">
    <property type="entry name" value="AB_hydrolase_fold"/>
</dbReference>
<accession>A0A8J6N2N9</accession>
<name>A0A8J6N2N9_9DELT</name>
<dbReference type="AlphaFoldDB" id="A0A8J6N2N9"/>
<evidence type="ECO:0000259" key="2">
    <source>
        <dbReference type="Pfam" id="PF00561"/>
    </source>
</evidence>
<keyword evidence="3" id="KW-0378">Hydrolase</keyword>
<dbReference type="SUPFAM" id="SSF53474">
    <property type="entry name" value="alpha/beta-Hydrolases"/>
    <property type="match status" value="1"/>
</dbReference>
<feature type="transmembrane region" description="Helical" evidence="1">
    <location>
        <begin position="91"/>
        <end position="109"/>
    </location>
</feature>
<sequence>MVSILIAILIAVFFFFPLMTYIIFWYDTGNSPYRDELAEESGGKTTIWILKGLMSSILSHIIIISSCPLAFVKRFWQPVPGDSPTSPPVILIHGLYHNASAWIFYKWWLRRAGYQRVYLFNYNSLKFTFWEISDQLDKWMKETARSFPGEAVLMVGHSLGGLLARAYAGKKGGDPELAVRAVVTLGSPHKGSRVTVFGIGRLAKSLTFGSTLIRELEEIKIPSGVDCTAIYSPVDNMVLPAESLKAPPGWDEERTVPICHVSMLYHWGTFNQVLKCLKFTPLNAKSLI</sequence>
<dbReference type="Proteomes" id="UP000650524">
    <property type="component" value="Unassembled WGS sequence"/>
</dbReference>
<gene>
    <name evidence="3" type="ORF">H8E19_18490</name>
</gene>
<proteinExistence type="predicted"/>
<reference evidence="3 4" key="1">
    <citation type="submission" date="2020-08" db="EMBL/GenBank/DDBJ databases">
        <title>Bridging the membrane lipid divide: bacteria of the FCB group superphylum have the potential to synthesize archaeal ether lipids.</title>
        <authorList>
            <person name="Villanueva L."/>
            <person name="Von Meijenfeldt F.A.B."/>
            <person name="Westbye A.B."/>
            <person name="Yadav S."/>
            <person name="Hopmans E.C."/>
            <person name="Dutilh B.E."/>
            <person name="Sinninghe Damste J.S."/>
        </authorList>
    </citation>
    <scope>NUCLEOTIDE SEQUENCE [LARGE SCALE GENOMIC DNA]</scope>
    <source>
        <strain evidence="3">NIOZ-UU27</strain>
    </source>
</reference>
<protein>
    <submittedName>
        <fullName evidence="3">Alpha/beta fold hydrolase</fullName>
    </submittedName>
</protein>
<dbReference type="GO" id="GO:0016787">
    <property type="term" value="F:hydrolase activity"/>
    <property type="evidence" value="ECO:0007669"/>
    <property type="project" value="UniProtKB-KW"/>
</dbReference>
<keyword evidence="1" id="KW-0812">Transmembrane</keyword>
<evidence type="ECO:0000313" key="3">
    <source>
        <dbReference type="EMBL" id="MBC8179398.1"/>
    </source>
</evidence>
<dbReference type="Pfam" id="PF00561">
    <property type="entry name" value="Abhydrolase_1"/>
    <property type="match status" value="1"/>
</dbReference>
<keyword evidence="1" id="KW-0472">Membrane</keyword>
<dbReference type="PANTHER" id="PTHR37946">
    <property type="entry name" value="SLL1969 PROTEIN"/>
    <property type="match status" value="1"/>
</dbReference>
<evidence type="ECO:0000256" key="1">
    <source>
        <dbReference type="SAM" id="Phobius"/>
    </source>
</evidence>
<dbReference type="Gene3D" id="3.40.50.1820">
    <property type="entry name" value="alpha/beta hydrolase"/>
    <property type="match status" value="1"/>
</dbReference>